<keyword evidence="1" id="KW-1185">Reference proteome</keyword>
<dbReference type="AlphaFoldDB" id="A0A1I7XVN1"/>
<dbReference type="WBParaSite" id="Hba_21631">
    <property type="protein sequence ID" value="Hba_21631"/>
    <property type="gene ID" value="Hba_21631"/>
</dbReference>
<protein>
    <submittedName>
        <fullName evidence="2">Uncharacterized protein</fullName>
    </submittedName>
</protein>
<evidence type="ECO:0000313" key="2">
    <source>
        <dbReference type="WBParaSite" id="Hba_21631"/>
    </source>
</evidence>
<reference evidence="2" key="1">
    <citation type="submission" date="2016-11" db="UniProtKB">
        <authorList>
            <consortium name="WormBaseParasite"/>
        </authorList>
    </citation>
    <scope>IDENTIFICATION</scope>
</reference>
<sequence>MCLPITEDRSVARLAIKPWSAAGACSIGGCRAMSLRQLTAEAQRNRVIASVARTVKREKDIKGGFNKDRKQAKSL</sequence>
<name>A0A1I7XVN1_HETBA</name>
<proteinExistence type="predicted"/>
<accession>A0A1I7XVN1</accession>
<organism evidence="1 2">
    <name type="scientific">Heterorhabditis bacteriophora</name>
    <name type="common">Entomopathogenic nematode worm</name>
    <dbReference type="NCBI Taxonomy" id="37862"/>
    <lineage>
        <taxon>Eukaryota</taxon>
        <taxon>Metazoa</taxon>
        <taxon>Ecdysozoa</taxon>
        <taxon>Nematoda</taxon>
        <taxon>Chromadorea</taxon>
        <taxon>Rhabditida</taxon>
        <taxon>Rhabditina</taxon>
        <taxon>Rhabditomorpha</taxon>
        <taxon>Strongyloidea</taxon>
        <taxon>Heterorhabditidae</taxon>
        <taxon>Heterorhabditis</taxon>
    </lineage>
</organism>
<dbReference type="Proteomes" id="UP000095283">
    <property type="component" value="Unplaced"/>
</dbReference>
<evidence type="ECO:0000313" key="1">
    <source>
        <dbReference type="Proteomes" id="UP000095283"/>
    </source>
</evidence>